<evidence type="ECO:0000256" key="7">
    <source>
        <dbReference type="ARBA" id="ARBA00023014"/>
    </source>
</evidence>
<feature type="binding site" evidence="8">
    <location>
        <position position="95"/>
    </location>
    <ligand>
        <name>[4Fe-4S] cluster</name>
        <dbReference type="ChEBI" id="CHEBI:49883"/>
        <note>4Fe-4S-S-AdoMet</note>
    </ligand>
</feature>
<proteinExistence type="inferred from homology"/>
<evidence type="ECO:0000256" key="3">
    <source>
        <dbReference type="ARBA" id="ARBA00022691"/>
    </source>
</evidence>
<evidence type="ECO:0000256" key="8">
    <source>
        <dbReference type="PIRSR" id="PIRSR004869-50"/>
    </source>
</evidence>
<name>A0A7V5LZJ0_UNCAE</name>
<dbReference type="PANTHER" id="PTHR43075">
    <property type="entry name" value="FORMATE LYASE ACTIVATING ENZYME, PUTATIVE (AFU_ORTHOLOGUE AFUA_2G15630)-RELATED"/>
    <property type="match status" value="1"/>
</dbReference>
<dbReference type="InterPro" id="IPR040085">
    <property type="entry name" value="MJ0674-like"/>
</dbReference>
<dbReference type="InterPro" id="IPR058240">
    <property type="entry name" value="rSAM_sf"/>
</dbReference>
<dbReference type="InterPro" id="IPR013785">
    <property type="entry name" value="Aldolase_TIM"/>
</dbReference>
<keyword evidence="3 8" id="KW-0949">S-adenosyl-L-methionine</keyword>
<keyword evidence="6 8" id="KW-0408">Iron</keyword>
<comment type="caution">
    <text evidence="10">The sequence shown here is derived from an EMBL/GenBank/DDBJ whole genome shotgun (WGS) entry which is preliminary data.</text>
</comment>
<keyword evidence="2" id="KW-0004">4Fe-4S</keyword>
<dbReference type="GO" id="GO:0046872">
    <property type="term" value="F:metal ion binding"/>
    <property type="evidence" value="ECO:0007669"/>
    <property type="project" value="UniProtKB-KW"/>
</dbReference>
<comment type="cofactor">
    <cofactor evidence="8">
        <name>[4Fe-4S] cluster</name>
        <dbReference type="ChEBI" id="CHEBI:49883"/>
    </cofactor>
    <text evidence="8">Binds 1 [4Fe-4S] cluster. The cluster is coordinated with 3 cysteines and an exchangeable S-adenosyl-L-methionine.</text>
</comment>
<dbReference type="Gene3D" id="3.20.20.70">
    <property type="entry name" value="Aldolase class I"/>
    <property type="match status" value="1"/>
</dbReference>
<comment type="similarity">
    <text evidence="1">Belongs to the organic radical-activating enzymes family.</text>
</comment>
<dbReference type="GO" id="GO:0016491">
    <property type="term" value="F:oxidoreductase activity"/>
    <property type="evidence" value="ECO:0007669"/>
    <property type="project" value="UniProtKB-KW"/>
</dbReference>
<dbReference type="EMBL" id="DRTT01000111">
    <property type="protein sequence ID" value="HHF98640.1"/>
    <property type="molecule type" value="Genomic_DNA"/>
</dbReference>
<dbReference type="Proteomes" id="UP000886070">
    <property type="component" value="Unassembled WGS sequence"/>
</dbReference>
<feature type="domain" description="Radical SAM core" evidence="9">
    <location>
        <begin position="86"/>
        <end position="217"/>
    </location>
</feature>
<dbReference type="PANTHER" id="PTHR43075:SF1">
    <property type="entry name" value="FORMATE LYASE ACTIVATING ENZYME, PUTATIVE (AFU_ORTHOLOGUE AFUA_2G15630)-RELATED"/>
    <property type="match status" value="1"/>
</dbReference>
<keyword evidence="4 8" id="KW-0479">Metal-binding</keyword>
<keyword evidence="5" id="KW-0560">Oxidoreductase</keyword>
<accession>A0A7V5LZJ0</accession>
<keyword evidence="7 8" id="KW-0411">Iron-sulfur</keyword>
<dbReference type="SFLD" id="SFLDG01099">
    <property type="entry name" value="Uncharacterised_Radical_SAM_Su"/>
    <property type="match status" value="1"/>
</dbReference>
<dbReference type="Pfam" id="PF04055">
    <property type="entry name" value="Radical_SAM"/>
    <property type="match status" value="1"/>
</dbReference>
<dbReference type="AlphaFoldDB" id="A0A7V5LZJ0"/>
<dbReference type="InterPro" id="IPR007197">
    <property type="entry name" value="rSAM"/>
</dbReference>
<protein>
    <submittedName>
        <fullName evidence="10">Radical SAM protein</fullName>
    </submittedName>
</protein>
<organism evidence="10">
    <name type="scientific">Aerophobetes bacterium</name>
    <dbReference type="NCBI Taxonomy" id="2030807"/>
    <lineage>
        <taxon>Bacteria</taxon>
        <taxon>Candidatus Aerophobota</taxon>
    </lineage>
</organism>
<evidence type="ECO:0000313" key="10">
    <source>
        <dbReference type="EMBL" id="HHF98640.1"/>
    </source>
</evidence>
<evidence type="ECO:0000256" key="2">
    <source>
        <dbReference type="ARBA" id="ARBA00022485"/>
    </source>
</evidence>
<evidence type="ECO:0000256" key="4">
    <source>
        <dbReference type="ARBA" id="ARBA00022723"/>
    </source>
</evidence>
<sequence>MQPSYLRLYETGELEKRINVLYKILENCTLCPRECRKNRLKGEKGFCRMGKELVISAVHPHFGEEPELVGNRVFCLVTGKGGSGTIFLAGCNLLCVFCQNWEISHLCQGEKMEPEELAKRMIYLQEKGCYNINFVTPTHFIPQIVASVKEACKMGLKLPLVYNCGGYEKVETLRLLEGIFDIYMPDIKYSDPEVARKYSNAEDYFEVAKKALKEMHRQVGDLKVNEEGVAFRGLIVRHLVLPNGLAGSKKVLEFIAKDISKDTYVNIMDQYRPEYKAFEFEELNRHPTFSEYMEVINMAKRLGLHRGFDAD</sequence>
<feature type="binding site" evidence="8">
    <location>
        <position position="98"/>
    </location>
    <ligand>
        <name>[4Fe-4S] cluster</name>
        <dbReference type="ChEBI" id="CHEBI:49883"/>
        <note>4Fe-4S-S-AdoMet</note>
    </ligand>
</feature>
<gene>
    <name evidence="10" type="ORF">ENL39_04035</name>
</gene>
<feature type="binding site" evidence="8">
    <location>
        <position position="91"/>
    </location>
    <ligand>
        <name>[4Fe-4S] cluster</name>
        <dbReference type="ChEBI" id="CHEBI:49883"/>
        <note>4Fe-4S-S-AdoMet</note>
    </ligand>
</feature>
<dbReference type="CDD" id="cd01335">
    <property type="entry name" value="Radical_SAM"/>
    <property type="match status" value="1"/>
</dbReference>
<evidence type="ECO:0000256" key="1">
    <source>
        <dbReference type="ARBA" id="ARBA00009777"/>
    </source>
</evidence>
<dbReference type="GO" id="GO:0051539">
    <property type="term" value="F:4 iron, 4 sulfur cluster binding"/>
    <property type="evidence" value="ECO:0007669"/>
    <property type="project" value="UniProtKB-KW"/>
</dbReference>
<dbReference type="InterPro" id="IPR016431">
    <property type="entry name" value="Pyrv-formate_lyase-activ_prd"/>
</dbReference>
<dbReference type="PROSITE" id="PS01087">
    <property type="entry name" value="RADICAL_ACTIVATING"/>
    <property type="match status" value="1"/>
</dbReference>
<dbReference type="SUPFAM" id="SSF102114">
    <property type="entry name" value="Radical SAM enzymes"/>
    <property type="match status" value="1"/>
</dbReference>
<evidence type="ECO:0000259" key="9">
    <source>
        <dbReference type="Pfam" id="PF04055"/>
    </source>
</evidence>
<evidence type="ECO:0000256" key="6">
    <source>
        <dbReference type="ARBA" id="ARBA00023004"/>
    </source>
</evidence>
<dbReference type="InterPro" id="IPR001989">
    <property type="entry name" value="Radical_activat_CS"/>
</dbReference>
<dbReference type="PIRSF" id="PIRSF004869">
    <property type="entry name" value="PflX_prd"/>
    <property type="match status" value="1"/>
</dbReference>
<reference evidence="10" key="1">
    <citation type="journal article" date="2020" name="mSystems">
        <title>Genome- and Community-Level Interaction Insights into Carbon Utilization and Element Cycling Functions of Hydrothermarchaeota in Hydrothermal Sediment.</title>
        <authorList>
            <person name="Zhou Z."/>
            <person name="Liu Y."/>
            <person name="Xu W."/>
            <person name="Pan J."/>
            <person name="Luo Z.H."/>
            <person name="Li M."/>
        </authorList>
    </citation>
    <scope>NUCLEOTIDE SEQUENCE [LARGE SCALE GENOMIC DNA]</scope>
    <source>
        <strain evidence="10">HyVt-92</strain>
    </source>
</reference>
<dbReference type="SFLD" id="SFLDS00029">
    <property type="entry name" value="Radical_SAM"/>
    <property type="match status" value="1"/>
</dbReference>
<evidence type="ECO:0000256" key="5">
    <source>
        <dbReference type="ARBA" id="ARBA00023002"/>
    </source>
</evidence>